<organism evidence="4 5">
    <name type="scientific">Trinickia soli</name>
    <dbReference type="NCBI Taxonomy" id="380675"/>
    <lineage>
        <taxon>Bacteria</taxon>
        <taxon>Pseudomonadati</taxon>
        <taxon>Pseudomonadota</taxon>
        <taxon>Betaproteobacteria</taxon>
        <taxon>Burkholderiales</taxon>
        <taxon>Burkholderiaceae</taxon>
        <taxon>Trinickia</taxon>
    </lineage>
</organism>
<feature type="domain" description="Transglycosylase SLT" evidence="3">
    <location>
        <begin position="29"/>
        <end position="156"/>
    </location>
</feature>
<evidence type="ECO:0000313" key="4">
    <source>
        <dbReference type="EMBL" id="PMS18682.1"/>
    </source>
</evidence>
<dbReference type="InterPro" id="IPR023346">
    <property type="entry name" value="Lysozyme-like_dom_sf"/>
</dbReference>
<dbReference type="Proteomes" id="UP000235347">
    <property type="component" value="Unassembled WGS sequence"/>
</dbReference>
<protein>
    <submittedName>
        <fullName evidence="4">Lytic transglycosylase</fullName>
    </submittedName>
</protein>
<dbReference type="SUPFAM" id="SSF53955">
    <property type="entry name" value="Lysozyme-like"/>
    <property type="match status" value="1"/>
</dbReference>
<evidence type="ECO:0000313" key="5">
    <source>
        <dbReference type="Proteomes" id="UP000235347"/>
    </source>
</evidence>
<accession>A0A2N7VNF8</accession>
<dbReference type="Gene3D" id="1.10.530.10">
    <property type="match status" value="1"/>
</dbReference>
<keyword evidence="2" id="KW-0732">Signal</keyword>
<dbReference type="AlphaFoldDB" id="A0A2N7VNF8"/>
<proteinExistence type="predicted"/>
<dbReference type="EMBL" id="PNYB01000024">
    <property type="protein sequence ID" value="PMS18682.1"/>
    <property type="molecule type" value="Genomic_DNA"/>
</dbReference>
<evidence type="ECO:0000259" key="3">
    <source>
        <dbReference type="Pfam" id="PF01464"/>
    </source>
</evidence>
<evidence type="ECO:0000256" key="1">
    <source>
        <dbReference type="SAM" id="MobiDB-lite"/>
    </source>
</evidence>
<keyword evidence="5" id="KW-1185">Reference proteome</keyword>
<dbReference type="CDD" id="cd16892">
    <property type="entry name" value="LT_VirB1-like"/>
    <property type="match status" value="1"/>
</dbReference>
<feature type="chain" id="PRO_5014646731" evidence="2">
    <location>
        <begin position="24"/>
        <end position="242"/>
    </location>
</feature>
<evidence type="ECO:0000256" key="2">
    <source>
        <dbReference type="SAM" id="SignalP"/>
    </source>
</evidence>
<name>A0A2N7VNF8_9BURK</name>
<reference evidence="4 5" key="1">
    <citation type="submission" date="2018-01" db="EMBL/GenBank/DDBJ databases">
        <title>Whole genome analyses suggest that Burkholderia sensu lato contains two further novel genera in the rhizoxinica-symbiotica group Mycetohabitans gen. nov., and Trinickia gen. nov.: implications for the evolution of diazotrophy and nodulation in the Burkholderiaceae.</title>
        <authorList>
            <person name="Estrada-de los Santos P."/>
            <person name="Palmer M."/>
            <person name="Chavez-Ramirez B."/>
            <person name="Beukes C."/>
            <person name="Steenkamp E.T."/>
            <person name="Hirsch A.M."/>
            <person name="Manyaka P."/>
            <person name="Maluk M."/>
            <person name="Lafos M."/>
            <person name="Crook M."/>
            <person name="Gross E."/>
            <person name="Simon M.F."/>
            <person name="Bueno dos Reis Junior F."/>
            <person name="Poole P.S."/>
            <person name="Venter S.N."/>
            <person name="James E.K."/>
        </authorList>
    </citation>
    <scope>NUCLEOTIDE SEQUENCE [LARGE SCALE GENOMIC DNA]</scope>
    <source>
        <strain evidence="4 5">GP25-8</strain>
    </source>
</reference>
<sequence length="242" mass="25222">MRRIWTAAIVALLLAVNASAARASDFLSLAARCAPNVDGHTLAALVSVESGYNPYAIGVVGSHLVRQPASLDEALATVDNLTRLGYNFSLGLGQVNRYNLARFGESVTSIFDPCANLRVAASILGECFARAARVEANEQYALRKALSCYYSGNFTTGFTAGYVERVVSHALDDGHHEVAPIPLAPGGAAPPSSSAARGGPARAALSRSTRGAHASRCAPGIVVLSDCVSDGLPRNGTVKILR</sequence>
<feature type="region of interest" description="Disordered" evidence="1">
    <location>
        <begin position="181"/>
        <end position="207"/>
    </location>
</feature>
<gene>
    <name evidence="4" type="ORF">C0Z19_22695</name>
</gene>
<dbReference type="Pfam" id="PF01464">
    <property type="entry name" value="SLT"/>
    <property type="match status" value="1"/>
</dbReference>
<dbReference type="InterPro" id="IPR008258">
    <property type="entry name" value="Transglycosylase_SLT_dom_1"/>
</dbReference>
<dbReference type="RefSeq" id="WP_102612086.1">
    <property type="nucleotide sequence ID" value="NZ_CADIKD010000017.1"/>
</dbReference>
<comment type="caution">
    <text evidence="4">The sequence shown here is derived from an EMBL/GenBank/DDBJ whole genome shotgun (WGS) entry which is preliminary data.</text>
</comment>
<feature type="compositionally biased region" description="Low complexity" evidence="1">
    <location>
        <begin position="184"/>
        <end position="207"/>
    </location>
</feature>
<feature type="signal peptide" evidence="2">
    <location>
        <begin position="1"/>
        <end position="23"/>
    </location>
</feature>